<dbReference type="InterPro" id="IPR051022">
    <property type="entry name" value="Notch_Cell-Fate_Det"/>
</dbReference>
<reference evidence="8" key="4">
    <citation type="submission" date="2025-09" db="UniProtKB">
        <authorList>
            <consortium name="Ensembl"/>
        </authorList>
    </citation>
    <scope>IDENTIFICATION</scope>
    <source>
        <strain evidence="8">HSOK</strain>
    </source>
</reference>
<keyword evidence="2" id="KW-0732">Signal</keyword>
<dbReference type="GO" id="GO:0005886">
    <property type="term" value="C:plasma membrane"/>
    <property type="evidence" value="ECO:0007669"/>
    <property type="project" value="UniProtKB-ARBA"/>
</dbReference>
<reference evidence="8 9" key="2">
    <citation type="submission" date="2017-04" db="EMBL/GenBank/DDBJ databases">
        <title>CpG methylation of centromeres and impact of large insertions on vertebrate speciation.</title>
        <authorList>
            <person name="Ichikawa K."/>
            <person name="Yoshimura J."/>
            <person name="Morishita S."/>
        </authorList>
    </citation>
    <scope>NUCLEOTIDE SEQUENCE</scope>
    <source>
        <strain evidence="8 9">HSOK</strain>
    </source>
</reference>
<dbReference type="CDD" id="cd00054">
    <property type="entry name" value="EGF_CA"/>
    <property type="match status" value="1"/>
</dbReference>
<dbReference type="FunFam" id="2.10.25.10:FF:000176">
    <property type="entry name" value="Selectin P"/>
    <property type="match status" value="1"/>
</dbReference>
<dbReference type="InterPro" id="IPR018097">
    <property type="entry name" value="EGF_Ca-bd_CS"/>
</dbReference>
<dbReference type="InterPro" id="IPR009030">
    <property type="entry name" value="Growth_fac_rcpt_cys_sf"/>
</dbReference>
<reference evidence="8" key="3">
    <citation type="submission" date="2025-08" db="UniProtKB">
        <authorList>
            <consortium name="Ensembl"/>
        </authorList>
    </citation>
    <scope>IDENTIFICATION</scope>
    <source>
        <strain evidence="8">HSOK</strain>
    </source>
</reference>
<organism evidence="8 9">
    <name type="scientific">Oryzias latipes</name>
    <name type="common">Japanese rice fish</name>
    <name type="synonym">Japanese killifish</name>
    <dbReference type="NCBI Taxonomy" id="8090"/>
    <lineage>
        <taxon>Eukaryota</taxon>
        <taxon>Metazoa</taxon>
        <taxon>Chordata</taxon>
        <taxon>Craniata</taxon>
        <taxon>Vertebrata</taxon>
        <taxon>Euteleostomi</taxon>
        <taxon>Actinopterygii</taxon>
        <taxon>Neopterygii</taxon>
        <taxon>Teleostei</taxon>
        <taxon>Neoteleostei</taxon>
        <taxon>Acanthomorphata</taxon>
        <taxon>Ovalentaria</taxon>
        <taxon>Atherinomorphae</taxon>
        <taxon>Beloniformes</taxon>
        <taxon>Adrianichthyidae</taxon>
        <taxon>Oryziinae</taxon>
        <taxon>Oryzias</taxon>
    </lineage>
</organism>
<feature type="disulfide bond" evidence="6">
    <location>
        <begin position="3"/>
        <end position="12"/>
    </location>
</feature>
<dbReference type="InterPro" id="IPR013032">
    <property type="entry name" value="EGF-like_CS"/>
</dbReference>
<feature type="domain" description="EGF-like" evidence="7">
    <location>
        <begin position="115"/>
        <end position="150"/>
    </location>
</feature>
<dbReference type="SMART" id="SM00179">
    <property type="entry name" value="EGF_CA"/>
    <property type="match status" value="3"/>
</dbReference>
<evidence type="ECO:0000259" key="7">
    <source>
        <dbReference type="PROSITE" id="PS50026"/>
    </source>
</evidence>
<dbReference type="InterPro" id="IPR000742">
    <property type="entry name" value="EGF"/>
</dbReference>
<comment type="caution">
    <text evidence="6">Lacks conserved residue(s) required for the propagation of feature annotation.</text>
</comment>
<evidence type="ECO:0000313" key="9">
    <source>
        <dbReference type="Proteomes" id="UP000265200"/>
    </source>
</evidence>
<dbReference type="FunFam" id="2.10.25.10:FF:000004">
    <property type="entry name" value="Neurogenic locus notch 1"/>
    <property type="match status" value="1"/>
</dbReference>
<dbReference type="InterPro" id="IPR001881">
    <property type="entry name" value="EGF-like_Ca-bd_dom"/>
</dbReference>
<protein>
    <recommendedName>
        <fullName evidence="7">EGF-like domain-containing protein</fullName>
    </recommendedName>
</protein>
<dbReference type="Pfam" id="PF12661">
    <property type="entry name" value="hEGF"/>
    <property type="match status" value="1"/>
</dbReference>
<dbReference type="InterPro" id="IPR000152">
    <property type="entry name" value="EGF-type_Asp/Asn_hydroxyl_site"/>
</dbReference>
<dbReference type="PROSITE" id="PS50026">
    <property type="entry name" value="EGF_3"/>
    <property type="match status" value="4"/>
</dbReference>
<dbReference type="Proteomes" id="UP000265200">
    <property type="component" value="Chromosome 15"/>
</dbReference>
<keyword evidence="4 6" id="KW-1015">Disulfide bond</keyword>
<dbReference type="Gene3D" id="2.10.25.10">
    <property type="entry name" value="Laminin"/>
    <property type="match status" value="3"/>
</dbReference>
<reference key="1">
    <citation type="journal article" date="2007" name="Nature">
        <title>The medaka draft genome and insights into vertebrate genome evolution.</title>
        <authorList>
            <person name="Kasahara M."/>
            <person name="Naruse K."/>
            <person name="Sasaki S."/>
            <person name="Nakatani Y."/>
            <person name="Qu W."/>
            <person name="Ahsan B."/>
            <person name="Yamada T."/>
            <person name="Nagayasu Y."/>
            <person name="Doi K."/>
            <person name="Kasai Y."/>
            <person name="Jindo T."/>
            <person name="Kobayashi D."/>
            <person name="Shimada A."/>
            <person name="Toyoda A."/>
            <person name="Kuroki Y."/>
            <person name="Fujiyama A."/>
            <person name="Sasaki T."/>
            <person name="Shimizu A."/>
            <person name="Asakawa S."/>
            <person name="Shimizu N."/>
            <person name="Hashimoto S."/>
            <person name="Yang J."/>
            <person name="Lee Y."/>
            <person name="Matsushima K."/>
            <person name="Sugano S."/>
            <person name="Sakaizumi M."/>
            <person name="Narita T."/>
            <person name="Ohishi K."/>
            <person name="Haga S."/>
            <person name="Ohta F."/>
            <person name="Nomoto H."/>
            <person name="Nogata K."/>
            <person name="Morishita T."/>
            <person name="Endo T."/>
            <person name="Shin-I T."/>
            <person name="Takeda H."/>
            <person name="Morishita S."/>
            <person name="Kohara Y."/>
        </authorList>
    </citation>
    <scope>NUCLEOTIDE SEQUENCE [LARGE SCALE GENOMIC DNA]</scope>
    <source>
        <strain>Hd-rR</strain>
    </source>
</reference>
<dbReference type="AlphaFoldDB" id="A0A3P9H6N2"/>
<evidence type="ECO:0000256" key="6">
    <source>
        <dbReference type="PROSITE-ProRule" id="PRU00076"/>
    </source>
</evidence>
<dbReference type="PROSITE" id="PS00010">
    <property type="entry name" value="ASX_HYDROXYL"/>
    <property type="match status" value="3"/>
</dbReference>
<keyword evidence="5" id="KW-0325">Glycoprotein</keyword>
<feature type="disulfide bond" evidence="6">
    <location>
        <begin position="41"/>
        <end position="50"/>
    </location>
</feature>
<evidence type="ECO:0000256" key="1">
    <source>
        <dbReference type="ARBA" id="ARBA00022536"/>
    </source>
</evidence>
<evidence type="ECO:0000256" key="3">
    <source>
        <dbReference type="ARBA" id="ARBA00022737"/>
    </source>
</evidence>
<name>A0A3P9H6N2_ORYLA</name>
<evidence type="ECO:0000313" key="8">
    <source>
        <dbReference type="Ensembl" id="ENSORLP00015003139.1"/>
    </source>
</evidence>
<dbReference type="PROSITE" id="PS01186">
    <property type="entry name" value="EGF_2"/>
    <property type="match status" value="3"/>
</dbReference>
<dbReference type="PANTHER" id="PTHR24049">
    <property type="entry name" value="CRUMBS FAMILY MEMBER"/>
    <property type="match status" value="1"/>
</dbReference>
<dbReference type="PANTHER" id="PTHR24049:SF22">
    <property type="entry name" value="DROSOPHILA CRUMBS HOMOLOG"/>
    <property type="match status" value="1"/>
</dbReference>
<dbReference type="PRINTS" id="PR00010">
    <property type="entry name" value="EGFBLOOD"/>
</dbReference>
<keyword evidence="1 6" id="KW-0245">EGF-like domain</keyword>
<dbReference type="Ensembl" id="ENSORLT00015009789.1">
    <property type="protein sequence ID" value="ENSORLP00015003139.1"/>
    <property type="gene ID" value="ENSORLG00015003857.1"/>
</dbReference>
<feature type="domain" description="EGF-like" evidence="7">
    <location>
        <begin position="1"/>
        <end position="13"/>
    </location>
</feature>
<feature type="domain" description="EGF-like" evidence="7">
    <location>
        <begin position="15"/>
        <end position="51"/>
    </location>
</feature>
<proteinExistence type="predicted"/>
<evidence type="ECO:0000256" key="4">
    <source>
        <dbReference type="ARBA" id="ARBA00023157"/>
    </source>
</evidence>
<evidence type="ECO:0000256" key="5">
    <source>
        <dbReference type="ARBA" id="ARBA00023180"/>
    </source>
</evidence>
<keyword evidence="3" id="KW-0677">Repeat</keyword>
<dbReference type="Pfam" id="PF00008">
    <property type="entry name" value="EGF"/>
    <property type="match status" value="1"/>
</dbReference>
<dbReference type="SMART" id="SM00181">
    <property type="entry name" value="EGF"/>
    <property type="match status" value="3"/>
</dbReference>
<evidence type="ECO:0000256" key="2">
    <source>
        <dbReference type="ARBA" id="ARBA00022729"/>
    </source>
</evidence>
<accession>A0A3P9H6N2</accession>
<dbReference type="Pfam" id="PF23106">
    <property type="entry name" value="EGF_Teneurin"/>
    <property type="match status" value="1"/>
</dbReference>
<feature type="domain" description="EGF-like" evidence="7">
    <location>
        <begin position="53"/>
        <end position="93"/>
    </location>
</feature>
<dbReference type="GO" id="GO:0005509">
    <property type="term" value="F:calcium ion binding"/>
    <property type="evidence" value="ECO:0007669"/>
    <property type="project" value="InterPro"/>
</dbReference>
<dbReference type="PROSITE" id="PS00022">
    <property type="entry name" value="EGF_1"/>
    <property type="match status" value="2"/>
</dbReference>
<dbReference type="SUPFAM" id="SSF57184">
    <property type="entry name" value="Growth factor receptor domain"/>
    <property type="match status" value="1"/>
</dbReference>
<dbReference type="GO" id="GO:0048731">
    <property type="term" value="P:system development"/>
    <property type="evidence" value="ECO:0007669"/>
    <property type="project" value="UniProtKB-ARBA"/>
</dbReference>
<dbReference type="PROSITE" id="PS01187">
    <property type="entry name" value="EGF_CA"/>
    <property type="match status" value="1"/>
</dbReference>
<sequence>CLCPSGYTGVFCEEDIDYCVGHSCSEHGICLDHQYNFTCRCMLGFEGPFCEVETNECNSFPCSSGATCVDLISDYRCLCPLGFEDSEGTMFCDELESAYRCVCHHGHTGVHCETPINHCVDGLCQHGSTCVDLSRGFKCDCLPLTGRFCEINIDDCV</sequence>